<dbReference type="OrthoDB" id="9805859at2"/>
<dbReference type="SUPFAM" id="SSF56349">
    <property type="entry name" value="DNA breaking-rejoining enzymes"/>
    <property type="match status" value="1"/>
</dbReference>
<name>A0A1I6YU94_9ACTN</name>
<dbReference type="InterPro" id="IPR011010">
    <property type="entry name" value="DNA_brk_join_enz"/>
</dbReference>
<evidence type="ECO:0000313" key="3">
    <source>
        <dbReference type="EMBL" id="SFT53944.1"/>
    </source>
</evidence>
<dbReference type="Pfam" id="PF14659">
    <property type="entry name" value="Phage_int_SAM_3"/>
    <property type="match status" value="1"/>
</dbReference>
<evidence type="ECO:0000259" key="2">
    <source>
        <dbReference type="Pfam" id="PF14659"/>
    </source>
</evidence>
<organism evidence="3 4">
    <name type="scientific">Geodermatophilus amargosae</name>
    <dbReference type="NCBI Taxonomy" id="1296565"/>
    <lineage>
        <taxon>Bacteria</taxon>
        <taxon>Bacillati</taxon>
        <taxon>Actinomycetota</taxon>
        <taxon>Actinomycetes</taxon>
        <taxon>Geodermatophilales</taxon>
        <taxon>Geodermatophilaceae</taxon>
        <taxon>Geodermatophilus</taxon>
    </lineage>
</organism>
<feature type="domain" description="Integrase SAM-like N-terminal" evidence="2">
    <location>
        <begin position="88"/>
        <end position="130"/>
    </location>
</feature>
<evidence type="ECO:0000256" key="1">
    <source>
        <dbReference type="ARBA" id="ARBA00023125"/>
    </source>
</evidence>
<dbReference type="Proteomes" id="UP000199546">
    <property type="component" value="Unassembled WGS sequence"/>
</dbReference>
<dbReference type="STRING" id="1296565.SAMN05660657_01469"/>
<dbReference type="AlphaFoldDB" id="A0A1I6YU94"/>
<dbReference type="Gene3D" id="1.10.150.130">
    <property type="match status" value="1"/>
</dbReference>
<dbReference type="EMBL" id="FPBA01000003">
    <property type="protein sequence ID" value="SFT53944.1"/>
    <property type="molecule type" value="Genomic_DNA"/>
</dbReference>
<accession>A0A1I6YU94</accession>
<dbReference type="GO" id="GO:0015074">
    <property type="term" value="P:DNA integration"/>
    <property type="evidence" value="ECO:0007669"/>
    <property type="project" value="InterPro"/>
</dbReference>
<proteinExistence type="predicted"/>
<sequence length="156" mass="17499">MSAKPRRRQAGEGGISEYLTQADPRFLIKYSVLLEDGTRRAVLKRGFRSRRDAAARLRIEINKAETGAWVEPSKQRLDAYLTEWVLGQRLSASTLASYRKNIRLHIDPYLGETPLARLTGAAVDAWMRKLETSGRATCTRSCDRRSATLSGTVGCR</sequence>
<evidence type="ECO:0000313" key="4">
    <source>
        <dbReference type="Proteomes" id="UP000199546"/>
    </source>
</evidence>
<protein>
    <submittedName>
        <fullName evidence="3">Phage integrase, N-terminal SAM-like domain</fullName>
    </submittedName>
</protein>
<keyword evidence="4" id="KW-1185">Reference proteome</keyword>
<dbReference type="GO" id="GO:0003677">
    <property type="term" value="F:DNA binding"/>
    <property type="evidence" value="ECO:0007669"/>
    <property type="project" value="UniProtKB-KW"/>
</dbReference>
<gene>
    <name evidence="3" type="ORF">SAMN05660657_01469</name>
</gene>
<reference evidence="4" key="1">
    <citation type="submission" date="2016-10" db="EMBL/GenBank/DDBJ databases">
        <authorList>
            <person name="Varghese N."/>
            <person name="Submissions S."/>
        </authorList>
    </citation>
    <scope>NUCLEOTIDE SEQUENCE [LARGE SCALE GENOMIC DNA]</scope>
    <source>
        <strain evidence="4">DSM 46136</strain>
    </source>
</reference>
<dbReference type="InterPro" id="IPR004107">
    <property type="entry name" value="Integrase_SAM-like_N"/>
</dbReference>
<dbReference type="InterPro" id="IPR010998">
    <property type="entry name" value="Integrase_recombinase_N"/>
</dbReference>
<keyword evidence="1" id="KW-0238">DNA-binding</keyword>
<dbReference type="RefSeq" id="WP_093578719.1">
    <property type="nucleotide sequence ID" value="NZ_FPBA01000003.1"/>
</dbReference>